<dbReference type="Gramene" id="OE9A039661T1">
    <property type="protein sequence ID" value="OE9A039661C1"/>
    <property type="gene ID" value="OE9A039661"/>
</dbReference>
<dbReference type="OrthoDB" id="45365at2759"/>
<reference evidence="3 4" key="1">
    <citation type="submission" date="2019-12" db="EMBL/GenBank/DDBJ databases">
        <authorList>
            <person name="Alioto T."/>
            <person name="Alioto T."/>
            <person name="Gomez Garrido J."/>
        </authorList>
    </citation>
    <scope>NUCLEOTIDE SEQUENCE [LARGE SCALE GENOMIC DNA]</scope>
</reference>
<dbReference type="PROSITE" id="PS51228">
    <property type="entry name" value="ACB_2"/>
    <property type="match status" value="1"/>
</dbReference>
<feature type="domain" description="ACB" evidence="2">
    <location>
        <begin position="1"/>
        <end position="23"/>
    </location>
</feature>
<evidence type="ECO:0000256" key="1">
    <source>
        <dbReference type="ARBA" id="ARBA00005567"/>
    </source>
</evidence>
<dbReference type="Proteomes" id="UP000594638">
    <property type="component" value="Unassembled WGS sequence"/>
</dbReference>
<proteinExistence type="inferred from homology"/>
<dbReference type="GO" id="GO:0000062">
    <property type="term" value="F:fatty-acyl-CoA binding"/>
    <property type="evidence" value="ECO:0007669"/>
    <property type="project" value="InterPro"/>
</dbReference>
<evidence type="ECO:0000259" key="2">
    <source>
        <dbReference type="PROSITE" id="PS51228"/>
    </source>
</evidence>
<comment type="caution">
    <text evidence="3">The sequence shown here is derived from an EMBL/GenBank/DDBJ whole genome shotgun (WGS) entry which is preliminary data.</text>
</comment>
<dbReference type="EMBL" id="CACTIH010007719">
    <property type="protein sequence ID" value="CAA3017613.1"/>
    <property type="molecule type" value="Genomic_DNA"/>
</dbReference>
<protein>
    <submittedName>
        <fullName evidence="3">Acyl- -binding domain-containing 4</fullName>
    </submittedName>
</protein>
<accession>A0A8S0UJ22</accession>
<sequence>MASTEAMSLFVKILEEEDPGWYSGASHFVSELVDVVKESGLLGDDFKNIEEMIVQQLRWKLR</sequence>
<name>A0A8S0UJ22_OLEEU</name>
<evidence type="ECO:0000313" key="3">
    <source>
        <dbReference type="EMBL" id="CAA3017613.1"/>
    </source>
</evidence>
<keyword evidence="4" id="KW-1185">Reference proteome</keyword>
<evidence type="ECO:0000313" key="4">
    <source>
        <dbReference type="Proteomes" id="UP000594638"/>
    </source>
</evidence>
<gene>
    <name evidence="3" type="ORF">OLEA9_A039661</name>
</gene>
<dbReference type="InterPro" id="IPR000582">
    <property type="entry name" value="Acyl-CoA-binding_protein"/>
</dbReference>
<comment type="similarity">
    <text evidence="1">Belongs to the ACBP family.</text>
</comment>
<organism evidence="3 4">
    <name type="scientific">Olea europaea subsp. europaea</name>
    <dbReference type="NCBI Taxonomy" id="158383"/>
    <lineage>
        <taxon>Eukaryota</taxon>
        <taxon>Viridiplantae</taxon>
        <taxon>Streptophyta</taxon>
        <taxon>Embryophyta</taxon>
        <taxon>Tracheophyta</taxon>
        <taxon>Spermatophyta</taxon>
        <taxon>Magnoliopsida</taxon>
        <taxon>eudicotyledons</taxon>
        <taxon>Gunneridae</taxon>
        <taxon>Pentapetalae</taxon>
        <taxon>asterids</taxon>
        <taxon>lamiids</taxon>
        <taxon>Lamiales</taxon>
        <taxon>Oleaceae</taxon>
        <taxon>Oleeae</taxon>
        <taxon>Olea</taxon>
    </lineage>
</organism>
<dbReference type="AlphaFoldDB" id="A0A8S0UJ22"/>